<keyword evidence="2" id="KW-1185">Reference proteome</keyword>
<gene>
    <name evidence="1" type="ORF">PPERSA_03750</name>
</gene>
<evidence type="ECO:0000313" key="1">
    <source>
        <dbReference type="EMBL" id="KRX01666.1"/>
    </source>
</evidence>
<evidence type="ECO:0000313" key="2">
    <source>
        <dbReference type="Proteomes" id="UP000054937"/>
    </source>
</evidence>
<comment type="caution">
    <text evidence="1">The sequence shown here is derived from an EMBL/GenBank/DDBJ whole genome shotgun (WGS) entry which is preliminary data.</text>
</comment>
<accession>A0A0V0QHK8</accession>
<dbReference type="InParanoid" id="A0A0V0QHK8"/>
<proteinExistence type="predicted"/>
<sequence length="146" mass="17010">MGLNESINDKIGQFPFQSTPQNGIQNSATFSHQFLPHSYSIQSKKQQFCQNYLGIQNECQEKPSKANNQSHNQDEFFVNENSLLQKQFLKNESLNEKTDNQFSSLKKIQDNLLSFINLDKNKEFYHLGLLIFPKVKAELKKYQKNC</sequence>
<protein>
    <submittedName>
        <fullName evidence="1">Uncharacterized protein</fullName>
    </submittedName>
</protein>
<name>A0A0V0QHK8_PSEPJ</name>
<dbReference type="Proteomes" id="UP000054937">
    <property type="component" value="Unassembled WGS sequence"/>
</dbReference>
<reference evidence="1 2" key="1">
    <citation type="journal article" date="2015" name="Sci. Rep.">
        <title>Genome of the facultative scuticociliatosis pathogen Pseudocohnilembus persalinus provides insight into its virulence through horizontal gene transfer.</title>
        <authorList>
            <person name="Xiong J."/>
            <person name="Wang G."/>
            <person name="Cheng J."/>
            <person name="Tian M."/>
            <person name="Pan X."/>
            <person name="Warren A."/>
            <person name="Jiang C."/>
            <person name="Yuan D."/>
            <person name="Miao W."/>
        </authorList>
    </citation>
    <scope>NUCLEOTIDE SEQUENCE [LARGE SCALE GENOMIC DNA]</scope>
    <source>
        <strain evidence="1">36N120E</strain>
    </source>
</reference>
<dbReference type="AlphaFoldDB" id="A0A0V0QHK8"/>
<dbReference type="EMBL" id="LDAU01000168">
    <property type="protein sequence ID" value="KRX01666.1"/>
    <property type="molecule type" value="Genomic_DNA"/>
</dbReference>
<organism evidence="1 2">
    <name type="scientific">Pseudocohnilembus persalinus</name>
    <name type="common">Ciliate</name>
    <dbReference type="NCBI Taxonomy" id="266149"/>
    <lineage>
        <taxon>Eukaryota</taxon>
        <taxon>Sar</taxon>
        <taxon>Alveolata</taxon>
        <taxon>Ciliophora</taxon>
        <taxon>Intramacronucleata</taxon>
        <taxon>Oligohymenophorea</taxon>
        <taxon>Scuticociliatia</taxon>
        <taxon>Philasterida</taxon>
        <taxon>Pseudocohnilembidae</taxon>
        <taxon>Pseudocohnilembus</taxon>
    </lineage>
</organism>